<dbReference type="InterPro" id="IPR042296">
    <property type="entry name" value="tRNA_met_Trm1_C"/>
</dbReference>
<comment type="function">
    <text evidence="10">Dimethylates a single guanine residue at position 26 of a number of tRNAs using S-adenosyl-L-methionine as donor of the methyl groups.</text>
</comment>
<dbReference type="AlphaFoldDB" id="A0A8D5U8U2"/>
<feature type="binding site" evidence="10">
    <location>
        <position position="261"/>
    </location>
    <ligand>
        <name>Zn(2+)</name>
        <dbReference type="ChEBI" id="CHEBI:29105"/>
    </ligand>
</feature>
<evidence type="ECO:0000256" key="9">
    <source>
        <dbReference type="ARBA" id="ARBA00039099"/>
    </source>
</evidence>
<protein>
    <recommendedName>
        <fullName evidence="9 10">tRNA (guanine(26)-N(2))-dimethyltransferase</fullName>
        <ecNumber evidence="9 10">2.1.1.216</ecNumber>
    </recommendedName>
    <alternativeName>
        <fullName evidence="10">tRNA 2,2-dimethylguanosine-26 methyltransferase</fullName>
    </alternativeName>
    <alternativeName>
        <fullName evidence="10">tRNA(guanine-26,N(2)-N(2)) methyltransferase</fullName>
    </alternativeName>
    <alternativeName>
        <fullName evidence="10">tRNA(m(2,2)G26)dimethyltransferase</fullName>
    </alternativeName>
</protein>
<keyword evidence="2 10" id="KW-0489">Methyltransferase</keyword>
<comment type="similarity">
    <text evidence="10 11">Belongs to the class I-like SAM-binding methyltransferase superfamily. Trm1 family.</text>
</comment>
<evidence type="ECO:0000256" key="4">
    <source>
        <dbReference type="ARBA" id="ARBA00022691"/>
    </source>
</evidence>
<dbReference type="GO" id="GO:0160104">
    <property type="term" value="F:tRNA (guanine(26)-N2)-dimethyltransferase activity"/>
    <property type="evidence" value="ECO:0007669"/>
    <property type="project" value="UniProtKB-UniRule"/>
</dbReference>
<dbReference type="NCBIfam" id="NF003331">
    <property type="entry name" value="PRK04338.1-7"/>
    <property type="match status" value="1"/>
</dbReference>
<feature type="binding site" evidence="10">
    <location>
        <position position="113"/>
    </location>
    <ligand>
        <name>S-adenosyl-L-methionine</name>
        <dbReference type="ChEBI" id="CHEBI:59789"/>
    </ligand>
</feature>
<dbReference type="RefSeq" id="WP_221287906.1">
    <property type="nucleotide sequence ID" value="NZ_AP024597.1"/>
</dbReference>
<keyword evidence="1 10" id="KW-0820">tRNA-binding</keyword>
<dbReference type="PANTHER" id="PTHR10631:SF3">
    <property type="entry name" value="TRNA (GUANINE(26)-N(2))-DIMETHYLTRANSFERASE"/>
    <property type="match status" value="1"/>
</dbReference>
<comment type="catalytic activity">
    <reaction evidence="10">
        <text>guanosine(26) in tRNA + 2 S-adenosyl-L-methionine = N(2)-dimethylguanosine(26) in tRNA + 2 S-adenosyl-L-homocysteine + 2 H(+)</text>
        <dbReference type="Rhea" id="RHEA:43140"/>
        <dbReference type="Rhea" id="RHEA-COMP:10359"/>
        <dbReference type="Rhea" id="RHEA-COMP:10360"/>
        <dbReference type="ChEBI" id="CHEBI:15378"/>
        <dbReference type="ChEBI" id="CHEBI:57856"/>
        <dbReference type="ChEBI" id="CHEBI:59789"/>
        <dbReference type="ChEBI" id="CHEBI:74269"/>
        <dbReference type="ChEBI" id="CHEBI:74513"/>
        <dbReference type="EC" id="2.1.1.216"/>
    </reaction>
</comment>
<dbReference type="Pfam" id="PF02005">
    <property type="entry name" value="TRM"/>
    <property type="match status" value="1"/>
</dbReference>
<feature type="binding site" evidence="10">
    <location>
        <position position="87"/>
    </location>
    <ligand>
        <name>S-adenosyl-L-methionine</name>
        <dbReference type="ChEBI" id="CHEBI:59789"/>
    </ligand>
</feature>
<keyword evidence="6 10" id="KW-0479">Metal-binding</keyword>
<reference evidence="12 13" key="1">
    <citation type="submission" date="2021-04" db="EMBL/GenBank/DDBJ databases">
        <title>Complete genome sequence of Stygiolobus sp. KN-1.</title>
        <authorList>
            <person name="Nakamura K."/>
            <person name="Sakai H."/>
            <person name="Kurosawa N."/>
        </authorList>
    </citation>
    <scope>NUCLEOTIDE SEQUENCE [LARGE SCALE GENOMIC DNA]</scope>
    <source>
        <strain evidence="12 13">KN-1</strain>
    </source>
</reference>
<accession>A0A8D5U8U2</accession>
<dbReference type="EMBL" id="AP024597">
    <property type="protein sequence ID" value="BCU71165.1"/>
    <property type="molecule type" value="Genomic_DNA"/>
</dbReference>
<dbReference type="Gene3D" id="3.30.56.70">
    <property type="entry name" value="N2,N2-dimethylguanosine tRNA methyltransferase, C-terminal domain"/>
    <property type="match status" value="1"/>
</dbReference>
<keyword evidence="13" id="KW-1185">Reference proteome</keyword>
<feature type="binding site" evidence="10">
    <location>
        <position position="44"/>
    </location>
    <ligand>
        <name>S-adenosyl-L-methionine</name>
        <dbReference type="ChEBI" id="CHEBI:59789"/>
    </ligand>
</feature>
<keyword evidence="3 10" id="KW-0808">Transferase</keyword>
<keyword evidence="7 10" id="KW-0862">Zinc</keyword>
<dbReference type="SUPFAM" id="SSF53335">
    <property type="entry name" value="S-adenosyl-L-methionine-dependent methyltransferases"/>
    <property type="match status" value="1"/>
</dbReference>
<feature type="binding site" evidence="10">
    <location>
        <position position="244"/>
    </location>
    <ligand>
        <name>Zn(2+)</name>
        <dbReference type="ChEBI" id="CHEBI:29105"/>
    </ligand>
</feature>
<dbReference type="InterPro" id="IPR022923">
    <property type="entry name" value="TRM1_arc_bac"/>
</dbReference>
<evidence type="ECO:0000256" key="6">
    <source>
        <dbReference type="ARBA" id="ARBA00022723"/>
    </source>
</evidence>
<evidence type="ECO:0000256" key="10">
    <source>
        <dbReference type="HAMAP-Rule" id="MF_00290"/>
    </source>
</evidence>
<evidence type="ECO:0000256" key="2">
    <source>
        <dbReference type="ARBA" id="ARBA00022603"/>
    </source>
</evidence>
<dbReference type="KEGG" id="csty:KN1_24620"/>
<feature type="binding site" evidence="10">
    <location>
        <position position="69"/>
    </location>
    <ligand>
        <name>S-adenosyl-L-methionine</name>
        <dbReference type="ChEBI" id="CHEBI:59789"/>
    </ligand>
</feature>
<dbReference type="PANTHER" id="PTHR10631">
    <property type="entry name" value="N 2 ,N 2 -DIMETHYLGUANOSINE TRNA METHYLTRANSFERASE"/>
    <property type="match status" value="1"/>
</dbReference>
<evidence type="ECO:0000313" key="12">
    <source>
        <dbReference type="EMBL" id="BCU71165.1"/>
    </source>
</evidence>
<evidence type="ECO:0000256" key="8">
    <source>
        <dbReference type="ARBA" id="ARBA00022884"/>
    </source>
</evidence>
<dbReference type="Proteomes" id="UP000825123">
    <property type="component" value="Chromosome"/>
</dbReference>
<evidence type="ECO:0000256" key="3">
    <source>
        <dbReference type="ARBA" id="ARBA00022679"/>
    </source>
</evidence>
<keyword evidence="5 10" id="KW-0819">tRNA processing</keyword>
<keyword evidence="4 10" id="KW-0949">S-adenosyl-L-methionine</keyword>
<proteinExistence type="inferred from homology"/>
<dbReference type="HAMAP" id="MF_00290">
    <property type="entry name" value="tRNA_dimethyltr_TRM1"/>
    <property type="match status" value="1"/>
</dbReference>
<keyword evidence="8 10" id="KW-0694">RNA-binding</keyword>
<dbReference type="PROSITE" id="PS51626">
    <property type="entry name" value="SAM_MT_TRM1"/>
    <property type="match status" value="1"/>
</dbReference>
<evidence type="ECO:0000256" key="11">
    <source>
        <dbReference type="PROSITE-ProRule" id="PRU00958"/>
    </source>
</evidence>
<organism evidence="12 13">
    <name type="scientific">Stygiolobus caldivivus</name>
    <dbReference type="NCBI Taxonomy" id="2824673"/>
    <lineage>
        <taxon>Archaea</taxon>
        <taxon>Thermoproteota</taxon>
        <taxon>Thermoprotei</taxon>
        <taxon>Sulfolobales</taxon>
        <taxon>Sulfolobaceae</taxon>
        <taxon>Stygiolobus</taxon>
    </lineage>
</organism>
<gene>
    <name evidence="10" type="primary">trm1</name>
    <name evidence="12" type="ORF">KN1_24620</name>
</gene>
<feature type="binding site" evidence="10">
    <location>
        <position position="114"/>
    </location>
    <ligand>
        <name>S-adenosyl-L-methionine</name>
        <dbReference type="ChEBI" id="CHEBI:59789"/>
    </ligand>
</feature>
<dbReference type="GO" id="GO:0046872">
    <property type="term" value="F:metal ion binding"/>
    <property type="evidence" value="ECO:0007669"/>
    <property type="project" value="UniProtKB-KW"/>
</dbReference>
<dbReference type="InterPro" id="IPR002905">
    <property type="entry name" value="Trm1"/>
</dbReference>
<evidence type="ECO:0000256" key="7">
    <source>
        <dbReference type="ARBA" id="ARBA00022833"/>
    </source>
</evidence>
<sequence length="375" mass="42597">MKLIKIKEGKAEILVPDPKSYEIDGKFDPSWAPVFYNPKMTLNRDLSVVVLSVLKPKKIVDALSASGIRGIRYFKEIEGVEKVIFNDLDKNAVELINKNIELNKVKGEVFNKDANALLHEIKADFIDIDPFGSPAPFLLSAFNAVVRGGYVAITSTDLSALVCSSKYSARRKYDIYCERLSFSRELGVRGLIGKAIREAAILEKAAIPIFSFYYDYYYRVFFKVEGGAKRADNLLSKLVYYYECPNCGYRERSEYYERIKCTKCGTLMRVYGPAWGGELYNTDLVSDVKNKLQSNFTYLPVYNHVTRLVSTVENEAMYTQPYYKLDFLSSRLKKNVPAKNKVISCLSDASNTHFDNVGIKTSKNVEEVIQCIKIN</sequence>
<evidence type="ECO:0000256" key="5">
    <source>
        <dbReference type="ARBA" id="ARBA00022694"/>
    </source>
</evidence>
<dbReference type="FunFam" id="3.40.50.150:FF:000272">
    <property type="entry name" value="tRNA (guanine(26)-N(2))-dimethyltransferase"/>
    <property type="match status" value="1"/>
</dbReference>
<evidence type="ECO:0000313" key="13">
    <source>
        <dbReference type="Proteomes" id="UP000825123"/>
    </source>
</evidence>
<dbReference type="InterPro" id="IPR029063">
    <property type="entry name" value="SAM-dependent_MTases_sf"/>
</dbReference>
<dbReference type="GO" id="GO:0002940">
    <property type="term" value="P:tRNA N2-guanine methylation"/>
    <property type="evidence" value="ECO:0007669"/>
    <property type="project" value="TreeGrafter"/>
</dbReference>
<dbReference type="NCBIfam" id="TIGR00308">
    <property type="entry name" value="TRM1"/>
    <property type="match status" value="1"/>
</dbReference>
<name>A0A8D5U8U2_9CREN</name>
<evidence type="ECO:0000256" key="1">
    <source>
        <dbReference type="ARBA" id="ARBA00022555"/>
    </source>
</evidence>
<feature type="binding site" evidence="10">
    <location>
        <position position="247"/>
    </location>
    <ligand>
        <name>Zn(2+)</name>
        <dbReference type="ChEBI" id="CHEBI:29105"/>
    </ligand>
</feature>
<dbReference type="GO" id="GO:0000049">
    <property type="term" value="F:tRNA binding"/>
    <property type="evidence" value="ECO:0007669"/>
    <property type="project" value="UniProtKB-UniRule"/>
</dbReference>
<dbReference type="EC" id="2.1.1.216" evidence="9 10"/>
<dbReference type="Gene3D" id="3.40.50.150">
    <property type="entry name" value="Vaccinia Virus protein VP39"/>
    <property type="match status" value="1"/>
</dbReference>
<dbReference type="GeneID" id="66164187"/>
<feature type="binding site" evidence="10">
    <location>
        <position position="264"/>
    </location>
    <ligand>
        <name>Zn(2+)</name>
        <dbReference type="ChEBI" id="CHEBI:29105"/>
    </ligand>
</feature>